<proteinExistence type="predicted"/>
<feature type="compositionally biased region" description="Basic and acidic residues" evidence="1">
    <location>
        <begin position="1"/>
        <end position="18"/>
    </location>
</feature>
<reference evidence="2" key="1">
    <citation type="submission" date="2023-09" db="UniProtKB">
        <authorList>
            <consortium name="Ensembl"/>
        </authorList>
    </citation>
    <scope>IDENTIFICATION</scope>
</reference>
<name>A0A8C0ZXY5_CASCN</name>
<dbReference type="AlphaFoldDB" id="A0A8C0ZXY5"/>
<accession>A0A8C0ZXY5</accession>
<sequence>MRRLHLSERRDSFKKQEAVQEVSFDEPPDPGEDTTLPRIAVQGAEAGPTAQP</sequence>
<feature type="region of interest" description="Disordered" evidence="1">
    <location>
        <begin position="1"/>
        <end position="52"/>
    </location>
</feature>
<feature type="compositionally biased region" description="Acidic residues" evidence="1">
    <location>
        <begin position="23"/>
        <end position="32"/>
    </location>
</feature>
<organism evidence="2">
    <name type="scientific">Castor canadensis</name>
    <name type="common">American beaver</name>
    <dbReference type="NCBI Taxonomy" id="51338"/>
    <lineage>
        <taxon>Eukaryota</taxon>
        <taxon>Metazoa</taxon>
        <taxon>Chordata</taxon>
        <taxon>Craniata</taxon>
        <taxon>Vertebrata</taxon>
        <taxon>Euteleostomi</taxon>
        <taxon>Mammalia</taxon>
        <taxon>Eutheria</taxon>
        <taxon>Euarchontoglires</taxon>
        <taxon>Glires</taxon>
        <taxon>Rodentia</taxon>
        <taxon>Castorimorpha</taxon>
        <taxon>Castoridae</taxon>
        <taxon>Castor</taxon>
    </lineage>
</organism>
<evidence type="ECO:0000313" key="2">
    <source>
        <dbReference type="Ensembl" id="ENSCCNP00000028514.1"/>
    </source>
</evidence>
<evidence type="ECO:0000256" key="1">
    <source>
        <dbReference type="SAM" id="MobiDB-lite"/>
    </source>
</evidence>
<protein>
    <submittedName>
        <fullName evidence="2">Uncharacterized protein</fullName>
    </submittedName>
</protein>
<dbReference type="Ensembl" id="ENSCCNT00000036012.1">
    <property type="protein sequence ID" value="ENSCCNP00000028514.1"/>
    <property type="gene ID" value="ENSCCNG00000027460.1"/>
</dbReference>